<dbReference type="InterPro" id="IPR022346">
    <property type="entry name" value="T2SS_GspH"/>
</dbReference>
<evidence type="ECO:0000256" key="7">
    <source>
        <dbReference type="ARBA" id="ARBA00022989"/>
    </source>
</evidence>
<keyword evidence="13" id="KW-1185">Reference proteome</keyword>
<dbReference type="RefSeq" id="WP_138451151.1">
    <property type="nucleotide sequence ID" value="NZ_VBVZ01000154.1"/>
</dbReference>
<evidence type="ECO:0000256" key="3">
    <source>
        <dbReference type="ARBA" id="ARBA00022475"/>
    </source>
</evidence>
<comment type="subcellular location">
    <subcellularLocation>
        <location evidence="1">Cell inner membrane</location>
        <topology evidence="1">Single-pass membrane protein</topology>
    </subcellularLocation>
</comment>
<evidence type="ECO:0000256" key="10">
    <source>
        <dbReference type="ARBA" id="ARBA00030775"/>
    </source>
</evidence>
<evidence type="ECO:0000256" key="8">
    <source>
        <dbReference type="ARBA" id="ARBA00023136"/>
    </source>
</evidence>
<keyword evidence="6" id="KW-0812">Transmembrane</keyword>
<dbReference type="Pfam" id="PF07963">
    <property type="entry name" value="N_methyl"/>
    <property type="match status" value="1"/>
</dbReference>
<keyword evidence="3" id="KW-1003">Cell membrane</keyword>
<evidence type="ECO:0000259" key="11">
    <source>
        <dbReference type="Pfam" id="PF12019"/>
    </source>
</evidence>
<evidence type="ECO:0000256" key="2">
    <source>
        <dbReference type="ARBA" id="ARBA00021549"/>
    </source>
</evidence>
<comment type="caution">
    <text evidence="12">The sequence shown here is derived from an EMBL/GenBank/DDBJ whole genome shotgun (WGS) entry which is preliminary data.</text>
</comment>
<evidence type="ECO:0000256" key="5">
    <source>
        <dbReference type="ARBA" id="ARBA00022519"/>
    </source>
</evidence>
<feature type="domain" description="General secretion pathway GspH" evidence="11">
    <location>
        <begin position="48"/>
        <end position="138"/>
    </location>
</feature>
<comment type="similarity">
    <text evidence="9">Belongs to the GSP H family.</text>
</comment>
<sequence length="151" mass="16402">MPTAKPAQQGFTLMEMLVVLVIVAAGFGLLASSISEGLKSAKERQVKRDLSLALRQVRSQAITSGQPVSLQLDVVHNSYQVPGQPIHLLPRDTNLRLTTAAGPDDHTGIVIFYPNGGSSGGHLYVSHGTQQSRIDIEWLTGRVSWRDIHQP</sequence>
<evidence type="ECO:0000313" key="12">
    <source>
        <dbReference type="EMBL" id="TLG91596.1"/>
    </source>
</evidence>
<organism evidence="12 13">
    <name type="scientific">Pseudomonas edaphica</name>
    <dbReference type="NCBI Taxonomy" id="2006980"/>
    <lineage>
        <taxon>Bacteria</taxon>
        <taxon>Pseudomonadati</taxon>
        <taxon>Pseudomonadota</taxon>
        <taxon>Gammaproteobacteria</taxon>
        <taxon>Pseudomonadales</taxon>
        <taxon>Pseudomonadaceae</taxon>
        <taxon>Pseudomonas</taxon>
    </lineage>
</organism>
<keyword evidence="7" id="KW-1133">Transmembrane helix</keyword>
<reference evidence="12 13" key="1">
    <citation type="submission" date="2019-05" db="EMBL/GenBank/DDBJ databases">
        <title>Pseudomonas edaphica sp. nov., isolated from rhizospheric soil of Cistus ladanifer L. in Spain.</title>
        <authorList>
            <person name="Peix A."/>
        </authorList>
    </citation>
    <scope>NUCLEOTIDE SEQUENCE [LARGE SCALE GENOMIC DNA]</scope>
    <source>
        <strain evidence="12 13">RD25</strain>
    </source>
</reference>
<keyword evidence="5" id="KW-0997">Cell inner membrane</keyword>
<dbReference type="Pfam" id="PF12019">
    <property type="entry name" value="GspH"/>
    <property type="match status" value="1"/>
</dbReference>
<accession>A0ABY2U5H1</accession>
<dbReference type="NCBIfam" id="TIGR02532">
    <property type="entry name" value="IV_pilin_GFxxxE"/>
    <property type="match status" value="1"/>
</dbReference>
<protein>
    <recommendedName>
        <fullName evidence="2">Type II secretion system protein H</fullName>
    </recommendedName>
    <alternativeName>
        <fullName evidence="10">General secretion pathway protein H</fullName>
    </alternativeName>
</protein>
<evidence type="ECO:0000256" key="6">
    <source>
        <dbReference type="ARBA" id="ARBA00022692"/>
    </source>
</evidence>
<evidence type="ECO:0000256" key="1">
    <source>
        <dbReference type="ARBA" id="ARBA00004377"/>
    </source>
</evidence>
<dbReference type="SUPFAM" id="SSF54523">
    <property type="entry name" value="Pili subunits"/>
    <property type="match status" value="1"/>
</dbReference>
<keyword evidence="8" id="KW-0472">Membrane</keyword>
<name>A0ABY2U5H1_9PSED</name>
<dbReference type="InterPro" id="IPR045584">
    <property type="entry name" value="Pilin-like"/>
</dbReference>
<keyword evidence="4" id="KW-0488">Methylation</keyword>
<dbReference type="InterPro" id="IPR012902">
    <property type="entry name" value="N_methyl_site"/>
</dbReference>
<evidence type="ECO:0000313" key="13">
    <source>
        <dbReference type="Proteomes" id="UP000304941"/>
    </source>
</evidence>
<dbReference type="EMBL" id="VBVZ01000154">
    <property type="protein sequence ID" value="TLG91596.1"/>
    <property type="molecule type" value="Genomic_DNA"/>
</dbReference>
<proteinExistence type="inferred from homology"/>
<evidence type="ECO:0000256" key="4">
    <source>
        <dbReference type="ARBA" id="ARBA00022481"/>
    </source>
</evidence>
<evidence type="ECO:0000256" key="9">
    <source>
        <dbReference type="ARBA" id="ARBA00025772"/>
    </source>
</evidence>
<gene>
    <name evidence="12" type="ORF">FEM54_12430</name>
</gene>
<dbReference type="Proteomes" id="UP000304941">
    <property type="component" value="Unassembled WGS sequence"/>
</dbReference>